<dbReference type="EC" id="2.7.7.101" evidence="12"/>
<keyword evidence="10 12" id="KW-0238">DNA-binding</keyword>
<dbReference type="SUPFAM" id="SSF57783">
    <property type="entry name" value="Zinc beta-ribbon"/>
    <property type="match status" value="1"/>
</dbReference>
<dbReference type="PROSITE" id="PS50880">
    <property type="entry name" value="TOPRIM"/>
    <property type="match status" value="1"/>
</dbReference>
<dbReference type="FunCoup" id="A0A7X0JTP9">
    <property type="interactions" value="291"/>
</dbReference>
<evidence type="ECO:0000256" key="4">
    <source>
        <dbReference type="ARBA" id="ARBA00022695"/>
    </source>
</evidence>
<dbReference type="InterPro" id="IPR002694">
    <property type="entry name" value="Znf_CHC2"/>
</dbReference>
<keyword evidence="2 12" id="KW-0639">Primosome</keyword>
<dbReference type="GO" id="GO:0000428">
    <property type="term" value="C:DNA-directed RNA polymerase complex"/>
    <property type="evidence" value="ECO:0007669"/>
    <property type="project" value="UniProtKB-KW"/>
</dbReference>
<keyword evidence="7 12" id="KW-0863">Zinc-finger</keyword>
<keyword evidence="8 12" id="KW-0862">Zinc</keyword>
<evidence type="ECO:0000256" key="12">
    <source>
        <dbReference type="HAMAP-Rule" id="MF_00974"/>
    </source>
</evidence>
<dbReference type="Gene3D" id="3.40.1360.10">
    <property type="match status" value="1"/>
</dbReference>
<dbReference type="InterPro" id="IPR013173">
    <property type="entry name" value="DNA_primase_DnaG_DnaB-bd_dom"/>
</dbReference>
<evidence type="ECO:0000313" key="17">
    <source>
        <dbReference type="EMBL" id="MBB6521151.1"/>
    </source>
</evidence>
<evidence type="ECO:0000256" key="3">
    <source>
        <dbReference type="ARBA" id="ARBA00022679"/>
    </source>
</evidence>
<dbReference type="InterPro" id="IPR006171">
    <property type="entry name" value="TOPRIM_dom"/>
</dbReference>
<dbReference type="InterPro" id="IPR006295">
    <property type="entry name" value="DNA_primase_DnaG"/>
</dbReference>
<dbReference type="Pfam" id="PF08275">
    <property type="entry name" value="DNAG_N"/>
    <property type="match status" value="1"/>
</dbReference>
<feature type="region of interest" description="Disordered" evidence="15">
    <location>
        <begin position="440"/>
        <end position="478"/>
    </location>
</feature>
<keyword evidence="11 12" id="KW-0804">Transcription</keyword>
<keyword evidence="4 12" id="KW-0548">Nucleotidyltransferase</keyword>
<dbReference type="InterPro" id="IPR013264">
    <property type="entry name" value="DNAG_N"/>
</dbReference>
<comment type="domain">
    <text evidence="12">Contains an N-terminal zinc-binding domain, a central core domain that contains the primase activity, and a C-terminal DnaB-binding domain.</text>
</comment>
<dbReference type="Pfam" id="PF01807">
    <property type="entry name" value="Zn_ribbon_DnaG"/>
    <property type="match status" value="1"/>
</dbReference>
<evidence type="ECO:0000256" key="5">
    <source>
        <dbReference type="ARBA" id="ARBA00022705"/>
    </source>
</evidence>
<evidence type="ECO:0000256" key="6">
    <source>
        <dbReference type="ARBA" id="ARBA00022723"/>
    </source>
</evidence>
<dbReference type="InterPro" id="IPR034151">
    <property type="entry name" value="TOPRIM_DnaG_bac"/>
</dbReference>
<dbReference type="Pfam" id="PF13155">
    <property type="entry name" value="Toprim_2"/>
    <property type="match status" value="1"/>
</dbReference>
<dbReference type="FunFam" id="3.90.580.10:FF:000001">
    <property type="entry name" value="DNA primase"/>
    <property type="match status" value="1"/>
</dbReference>
<dbReference type="GO" id="GO:0005737">
    <property type="term" value="C:cytoplasm"/>
    <property type="evidence" value="ECO:0007669"/>
    <property type="project" value="TreeGrafter"/>
</dbReference>
<evidence type="ECO:0000256" key="13">
    <source>
        <dbReference type="PIRNR" id="PIRNR002811"/>
    </source>
</evidence>
<feature type="zinc finger region" description="CHC2-type" evidence="12 14">
    <location>
        <begin position="40"/>
        <end position="64"/>
    </location>
</feature>
<comment type="catalytic activity">
    <reaction evidence="12">
        <text>ssDNA + n NTP = ssDNA/pppN(pN)n-1 hybrid + (n-1) diphosphate.</text>
        <dbReference type="EC" id="2.7.7.101"/>
    </reaction>
</comment>
<evidence type="ECO:0000256" key="11">
    <source>
        <dbReference type="ARBA" id="ARBA00023163"/>
    </source>
</evidence>
<dbReference type="SMART" id="SM00493">
    <property type="entry name" value="TOPRIM"/>
    <property type="match status" value="1"/>
</dbReference>
<dbReference type="GO" id="GO:0006269">
    <property type="term" value="P:DNA replication, synthesis of primer"/>
    <property type="evidence" value="ECO:0007669"/>
    <property type="project" value="UniProtKB-UniRule"/>
</dbReference>
<protein>
    <recommendedName>
        <fullName evidence="12 13">DNA primase</fullName>
        <ecNumber evidence="12">2.7.7.101</ecNumber>
    </recommendedName>
</protein>
<dbReference type="InterPro" id="IPR019475">
    <property type="entry name" value="DNA_primase_DnaB-bd"/>
</dbReference>
<reference evidence="17 18" key="1">
    <citation type="submission" date="2020-08" db="EMBL/GenBank/DDBJ databases">
        <title>Genomic Encyclopedia of Type Strains, Phase IV (KMG-IV): sequencing the most valuable type-strain genomes for metagenomic binning, comparative biology and taxonomic classification.</title>
        <authorList>
            <person name="Goeker M."/>
        </authorList>
    </citation>
    <scope>NUCLEOTIDE SEQUENCE [LARGE SCALE GENOMIC DNA]</scope>
    <source>
        <strain evidence="17 18">DSM 22368</strain>
    </source>
</reference>
<evidence type="ECO:0000256" key="15">
    <source>
        <dbReference type="SAM" id="MobiDB-lite"/>
    </source>
</evidence>
<dbReference type="GO" id="GO:0003899">
    <property type="term" value="F:DNA-directed RNA polymerase activity"/>
    <property type="evidence" value="ECO:0007669"/>
    <property type="project" value="UniProtKB-UniRule"/>
</dbReference>
<keyword evidence="3 12" id="KW-0808">Transferase</keyword>
<feature type="compositionally biased region" description="Polar residues" evidence="15">
    <location>
        <begin position="505"/>
        <end position="537"/>
    </location>
</feature>
<keyword evidence="6 12" id="KW-0479">Metal-binding</keyword>
<dbReference type="Gene3D" id="1.20.50.20">
    <property type="entry name" value="DnaG, RNA polymerase domain, helical bundle"/>
    <property type="match status" value="1"/>
</dbReference>
<comment type="subunit">
    <text evidence="12">Monomer. Interacts with DnaB.</text>
</comment>
<keyword evidence="1 12" id="KW-0240">DNA-directed RNA polymerase</keyword>
<comment type="cofactor">
    <cofactor evidence="12 13 14">
        <name>Zn(2+)</name>
        <dbReference type="ChEBI" id="CHEBI:29105"/>
    </cofactor>
    <text evidence="12 13 14">Binds 1 zinc ion per monomer.</text>
</comment>
<dbReference type="SMART" id="SM00400">
    <property type="entry name" value="ZnF_CHCC"/>
    <property type="match status" value="1"/>
</dbReference>
<dbReference type="InterPro" id="IPR050219">
    <property type="entry name" value="DnaG_primase"/>
</dbReference>
<dbReference type="FunFam" id="3.90.980.10:FF:000001">
    <property type="entry name" value="DNA primase"/>
    <property type="match status" value="1"/>
</dbReference>
<feature type="region of interest" description="Disordered" evidence="15">
    <location>
        <begin position="496"/>
        <end position="537"/>
    </location>
</feature>
<dbReference type="InterPro" id="IPR030846">
    <property type="entry name" value="DnaG_bac"/>
</dbReference>
<evidence type="ECO:0000256" key="9">
    <source>
        <dbReference type="ARBA" id="ARBA00022842"/>
    </source>
</evidence>
<dbReference type="Gene3D" id="3.90.580.10">
    <property type="entry name" value="Zinc finger, CHC2-type domain"/>
    <property type="match status" value="1"/>
</dbReference>
<dbReference type="PIRSF" id="PIRSF002811">
    <property type="entry name" value="DnaG"/>
    <property type="match status" value="1"/>
</dbReference>
<dbReference type="PANTHER" id="PTHR30313">
    <property type="entry name" value="DNA PRIMASE"/>
    <property type="match status" value="1"/>
</dbReference>
<comment type="similarity">
    <text evidence="12 13">Belongs to the DnaG primase family.</text>
</comment>
<dbReference type="Pfam" id="PF10410">
    <property type="entry name" value="DnaB_bind"/>
    <property type="match status" value="1"/>
</dbReference>
<dbReference type="InterPro" id="IPR037068">
    <property type="entry name" value="DNA_primase_core_N_sf"/>
</dbReference>
<dbReference type="SMART" id="SM00766">
    <property type="entry name" value="DnaG_DnaB_bind"/>
    <property type="match status" value="1"/>
</dbReference>
<name>A0A7X0JTP9_9GAMM</name>
<sequence>MSGRIPQSFLDDLLDRIDIVDVVDHRVKLKKTGKNYSACCPFHEEKTPSFTVSPDKQFYYCFGCGASGNALGFIMEYEHLDFPNAVDELAKLAGVEVPKEKQNTSPAQKAREKQRQEILSLLEKADSYYQLQLRQHNSKTQAVNYLKSRGLSGEICKRFGIGYVPAGWDNLKQELAKDPSTCKRLEEAGMLIHNQNKNSYYDRFRERIMFPIRDRRGRVIGFGGRVLGDEKPKYLNSPETPVFHKGEELYGLWEARQANSQIPRLLVVEGYMDVVALAQFDINYAVATLGTACGEAHLRLAFKHTQEIIFCFDGDNAGRNAAKRALSNSLPVMTDGLQIKFLFLEDGQDPDSYVRQFGKDKFLQRIEETASPLEDFLFDSLCEDIDASTMGGKAQLSKRAAPMLNLLPKGVYRELMFKHLAKRTELSLDTLLELIDQPLPALPNESKVPSDEVSAEEPQEAPSRDFPEQLPPDGDNPWQAYEALAEQQVEENIDGAYTGPIEGYNESSAPDSRGPRTSNVLTSNDIPPNRGTNQDNKLSPQKLLIGLLMSRPELAKELDDIELFSHFKDPDSQLLLRLGRCLQSRPHFNIHQLTGHWLASYGQQEWQKLKDIAEQSTSVLSAAMREGNFDDNAELKACEDKLLQQQQRESRQNKLKELKSKAFNELSTEEKTLFRQLIQQGH</sequence>
<comment type="function">
    <text evidence="12 13">RNA polymerase that catalyzes the synthesis of short RNA molecules used as primers for DNA polymerase during DNA replication.</text>
</comment>
<dbReference type="Gene3D" id="3.90.980.10">
    <property type="entry name" value="DNA primase, catalytic core, N-terminal domain"/>
    <property type="match status" value="1"/>
</dbReference>
<feature type="domain" description="Toprim" evidence="16">
    <location>
        <begin position="263"/>
        <end position="345"/>
    </location>
</feature>
<dbReference type="SUPFAM" id="SSF56731">
    <property type="entry name" value="DNA primase core"/>
    <property type="match status" value="1"/>
</dbReference>
<evidence type="ECO:0000256" key="1">
    <source>
        <dbReference type="ARBA" id="ARBA00022478"/>
    </source>
</evidence>
<dbReference type="Proteomes" id="UP000528457">
    <property type="component" value="Unassembled WGS sequence"/>
</dbReference>
<evidence type="ECO:0000256" key="2">
    <source>
        <dbReference type="ARBA" id="ARBA00022515"/>
    </source>
</evidence>
<proteinExistence type="inferred from homology"/>
<dbReference type="InParanoid" id="A0A7X0JTP9"/>
<dbReference type="PANTHER" id="PTHR30313:SF2">
    <property type="entry name" value="DNA PRIMASE"/>
    <property type="match status" value="1"/>
</dbReference>
<accession>A0A7X0JTP9</accession>
<dbReference type="NCBIfam" id="TIGR01391">
    <property type="entry name" value="dnaG"/>
    <property type="match status" value="1"/>
</dbReference>
<dbReference type="RefSeq" id="WP_166849295.1">
    <property type="nucleotide sequence ID" value="NZ_JAAONY010000001.1"/>
</dbReference>
<dbReference type="GO" id="GO:0008270">
    <property type="term" value="F:zinc ion binding"/>
    <property type="evidence" value="ECO:0007669"/>
    <property type="project" value="UniProtKB-UniRule"/>
</dbReference>
<dbReference type="GO" id="GO:1990077">
    <property type="term" value="C:primosome complex"/>
    <property type="evidence" value="ECO:0007669"/>
    <property type="project" value="UniProtKB-KW"/>
</dbReference>
<dbReference type="EMBL" id="JACHHT010000001">
    <property type="protein sequence ID" value="MBB6521151.1"/>
    <property type="molecule type" value="Genomic_DNA"/>
</dbReference>
<evidence type="ECO:0000256" key="7">
    <source>
        <dbReference type="ARBA" id="ARBA00022771"/>
    </source>
</evidence>
<dbReference type="Pfam" id="PF08278">
    <property type="entry name" value="DnaG_DnaB_bind"/>
    <property type="match status" value="1"/>
</dbReference>
<gene>
    <name evidence="12" type="primary">dnaG</name>
    <name evidence="17" type="ORF">HNR48_001429</name>
</gene>
<dbReference type="InterPro" id="IPR016136">
    <property type="entry name" value="DNA_helicase_N/primase_C"/>
</dbReference>
<keyword evidence="9" id="KW-0460">Magnesium</keyword>
<organism evidence="17 18">
    <name type="scientific">Pseudoteredinibacter isoporae</name>
    <dbReference type="NCBI Taxonomy" id="570281"/>
    <lineage>
        <taxon>Bacteria</taxon>
        <taxon>Pseudomonadati</taxon>
        <taxon>Pseudomonadota</taxon>
        <taxon>Gammaproteobacteria</taxon>
        <taxon>Cellvibrionales</taxon>
        <taxon>Cellvibrionaceae</taxon>
        <taxon>Pseudoteredinibacter</taxon>
    </lineage>
</organism>
<dbReference type="SUPFAM" id="SSF117023">
    <property type="entry name" value="DNA primase DnaG, C-terminal domain"/>
    <property type="match status" value="1"/>
</dbReference>
<dbReference type="GO" id="GO:0003677">
    <property type="term" value="F:DNA binding"/>
    <property type="evidence" value="ECO:0007669"/>
    <property type="project" value="UniProtKB-KW"/>
</dbReference>
<dbReference type="FunFam" id="3.40.1360.10:FF:000002">
    <property type="entry name" value="DNA primase"/>
    <property type="match status" value="1"/>
</dbReference>
<dbReference type="AlphaFoldDB" id="A0A7X0JTP9"/>
<dbReference type="Gene3D" id="1.10.860.10">
    <property type="entry name" value="DNAb Helicase, Chain A"/>
    <property type="match status" value="1"/>
</dbReference>
<dbReference type="InterPro" id="IPR036977">
    <property type="entry name" value="DNA_primase_Znf_CHC2"/>
</dbReference>
<keyword evidence="5 12" id="KW-0235">DNA replication</keyword>
<dbReference type="HAMAP" id="MF_00974">
    <property type="entry name" value="DNA_primase_DnaG"/>
    <property type="match status" value="1"/>
</dbReference>
<evidence type="ECO:0000256" key="10">
    <source>
        <dbReference type="ARBA" id="ARBA00023125"/>
    </source>
</evidence>
<evidence type="ECO:0000259" key="16">
    <source>
        <dbReference type="PROSITE" id="PS50880"/>
    </source>
</evidence>
<dbReference type="CDD" id="cd03364">
    <property type="entry name" value="TOPRIM_DnaG_primases"/>
    <property type="match status" value="1"/>
</dbReference>
<comment type="caution">
    <text evidence="17">The sequence shown here is derived from an EMBL/GenBank/DDBJ whole genome shotgun (WGS) entry which is preliminary data.</text>
</comment>
<keyword evidence="18" id="KW-1185">Reference proteome</keyword>
<evidence type="ECO:0000256" key="14">
    <source>
        <dbReference type="PIRSR" id="PIRSR002811-1"/>
    </source>
</evidence>
<evidence type="ECO:0000256" key="8">
    <source>
        <dbReference type="ARBA" id="ARBA00022833"/>
    </source>
</evidence>
<evidence type="ECO:0000313" key="18">
    <source>
        <dbReference type="Proteomes" id="UP000528457"/>
    </source>
</evidence>